<proteinExistence type="predicted"/>
<dbReference type="GO" id="GO:0055085">
    <property type="term" value="P:transmembrane transport"/>
    <property type="evidence" value="ECO:0007669"/>
    <property type="project" value="InterPro"/>
</dbReference>
<dbReference type="GO" id="GO:0030246">
    <property type="term" value="F:carbohydrate binding"/>
    <property type="evidence" value="ECO:0007669"/>
    <property type="project" value="TreeGrafter"/>
</dbReference>
<dbReference type="InterPro" id="IPR038404">
    <property type="entry name" value="TRAP_DctP_sf"/>
</dbReference>
<comment type="caution">
    <text evidence="4">The sequence shown here is derived from an EMBL/GenBank/DDBJ whole genome shotgun (WGS) entry which is preliminary data.</text>
</comment>
<evidence type="ECO:0000256" key="2">
    <source>
        <dbReference type="SAM" id="Coils"/>
    </source>
</evidence>
<dbReference type="Gene3D" id="3.40.190.170">
    <property type="entry name" value="Bacterial extracellular solute-binding protein, family 7"/>
    <property type="match status" value="1"/>
</dbReference>
<name>A0A919WKE5_9BACI</name>
<dbReference type="PANTHER" id="PTHR33376:SF2">
    <property type="entry name" value="DICARBOXYLATE-BINDING PERIPLASMIC PROTEIN"/>
    <property type="match status" value="1"/>
</dbReference>
<dbReference type="PIRSF" id="PIRSF006470">
    <property type="entry name" value="DctB"/>
    <property type="match status" value="1"/>
</dbReference>
<feature type="signal peptide" evidence="3">
    <location>
        <begin position="1"/>
        <end position="24"/>
    </location>
</feature>
<dbReference type="Proteomes" id="UP000682111">
    <property type="component" value="Unassembled WGS sequence"/>
</dbReference>
<evidence type="ECO:0000313" key="5">
    <source>
        <dbReference type="Proteomes" id="UP000682111"/>
    </source>
</evidence>
<gene>
    <name evidence="4" type="ORF">J27TS8_33760</name>
</gene>
<dbReference type="InterPro" id="IPR018389">
    <property type="entry name" value="DctP_fam"/>
</dbReference>
<dbReference type="Pfam" id="PF03480">
    <property type="entry name" value="DctP"/>
    <property type="match status" value="1"/>
</dbReference>
<evidence type="ECO:0000256" key="1">
    <source>
        <dbReference type="ARBA" id="ARBA00022729"/>
    </source>
</evidence>
<protein>
    <submittedName>
        <fullName evidence="4">C4-dicarboxylate ABC transporter substrate-binding protein</fullName>
    </submittedName>
</protein>
<evidence type="ECO:0000313" key="4">
    <source>
        <dbReference type="EMBL" id="GIN63383.1"/>
    </source>
</evidence>
<keyword evidence="5" id="KW-1185">Reference proteome</keyword>
<dbReference type="NCBIfam" id="TIGR00787">
    <property type="entry name" value="dctP"/>
    <property type="match status" value="1"/>
</dbReference>
<dbReference type="InterPro" id="IPR004682">
    <property type="entry name" value="TRAP_DctP"/>
</dbReference>
<keyword evidence="1 3" id="KW-0732">Signal</keyword>
<reference evidence="4" key="1">
    <citation type="submission" date="2021-03" db="EMBL/GenBank/DDBJ databases">
        <title>Antimicrobial resistance genes in bacteria isolated from Japanese honey, and their potential for conferring macrolide and lincosamide resistance in the American foulbrood pathogen Paenibacillus larvae.</title>
        <authorList>
            <person name="Okamoto M."/>
            <person name="Kumagai M."/>
            <person name="Kanamori H."/>
            <person name="Takamatsu D."/>
        </authorList>
    </citation>
    <scope>NUCLEOTIDE SEQUENCE</scope>
    <source>
        <strain evidence="4">J27TS8</strain>
    </source>
</reference>
<feature type="coiled-coil region" evidence="2">
    <location>
        <begin position="274"/>
        <end position="301"/>
    </location>
</feature>
<evidence type="ECO:0000256" key="3">
    <source>
        <dbReference type="SAM" id="SignalP"/>
    </source>
</evidence>
<dbReference type="PROSITE" id="PS51257">
    <property type="entry name" value="PROKAR_LIPOPROTEIN"/>
    <property type="match status" value="1"/>
</dbReference>
<keyword evidence="2" id="KW-0175">Coiled coil</keyword>
<sequence>MKNMKHLGILLSLLFLLGTFTGCSSITVSSDGNEEKSFEFIISSNQPDTHPTVVALKEFAKELVEKSQGTMKATVYSSGVLGSDRETLELVQFGAVDMVSTGVSTIESYEKMYSLFSVPYLFNDKSHYYQVMDSEYMRDEVFQKTAELGFVVKTWFDAGARSFYTKDTPISEPSDLNGLKMRTLASPTLMEMVSLMGGNPTPLDWGEVYGALQQGVIDGLENNELALTVNKHAEVAKEFSNTRHLFAPDVLIVNTNTLNKLTDNQRAILDEAFHELSLNQRELWEEEIEKAIQEAKEQGVNFTDPDMQAFIDSVKPMHEQVAKEYPEFIDLINRLGNE</sequence>
<dbReference type="PANTHER" id="PTHR33376">
    <property type="match status" value="1"/>
</dbReference>
<dbReference type="GO" id="GO:0030288">
    <property type="term" value="C:outer membrane-bounded periplasmic space"/>
    <property type="evidence" value="ECO:0007669"/>
    <property type="project" value="InterPro"/>
</dbReference>
<dbReference type="NCBIfam" id="NF037995">
    <property type="entry name" value="TRAP_S1"/>
    <property type="match status" value="1"/>
</dbReference>
<accession>A0A919WKE5</accession>
<feature type="chain" id="PRO_5038541967" evidence="3">
    <location>
        <begin position="25"/>
        <end position="338"/>
    </location>
</feature>
<organism evidence="4 5">
    <name type="scientific">Robertmurraya siralis</name>
    <dbReference type="NCBI Taxonomy" id="77777"/>
    <lineage>
        <taxon>Bacteria</taxon>
        <taxon>Bacillati</taxon>
        <taxon>Bacillota</taxon>
        <taxon>Bacilli</taxon>
        <taxon>Bacillales</taxon>
        <taxon>Bacillaceae</taxon>
        <taxon>Robertmurraya</taxon>
    </lineage>
</organism>
<dbReference type="RefSeq" id="WP_212934151.1">
    <property type="nucleotide sequence ID" value="NZ_BORC01000006.1"/>
</dbReference>
<dbReference type="EMBL" id="BORC01000006">
    <property type="protein sequence ID" value="GIN63383.1"/>
    <property type="molecule type" value="Genomic_DNA"/>
</dbReference>
<dbReference type="CDD" id="cd13671">
    <property type="entry name" value="PBP2_TRAP_SBP_like_3"/>
    <property type="match status" value="1"/>
</dbReference>
<dbReference type="AlphaFoldDB" id="A0A919WKE5"/>